<dbReference type="PANTHER" id="PTHR30203">
    <property type="entry name" value="OUTER MEMBRANE CATION EFFLUX PROTEIN"/>
    <property type="match status" value="1"/>
</dbReference>
<evidence type="ECO:0000313" key="3">
    <source>
        <dbReference type="Proteomes" id="UP000295662"/>
    </source>
</evidence>
<dbReference type="EMBL" id="SOCA01000003">
    <property type="protein sequence ID" value="TDU71063.1"/>
    <property type="molecule type" value="Genomic_DNA"/>
</dbReference>
<gene>
    <name evidence="2" type="ORF">EI77_02181</name>
</gene>
<proteinExistence type="predicted"/>
<dbReference type="AlphaFoldDB" id="A0A4V3FFJ5"/>
<evidence type="ECO:0000313" key="2">
    <source>
        <dbReference type="EMBL" id="TDU71063.1"/>
    </source>
</evidence>
<dbReference type="PANTHER" id="PTHR30203:SF24">
    <property type="entry name" value="BLR4935 PROTEIN"/>
    <property type="match status" value="1"/>
</dbReference>
<feature type="chain" id="PRO_5020786363" evidence="1">
    <location>
        <begin position="20"/>
        <end position="401"/>
    </location>
</feature>
<evidence type="ECO:0000256" key="1">
    <source>
        <dbReference type="SAM" id="SignalP"/>
    </source>
</evidence>
<keyword evidence="3" id="KW-1185">Reference proteome</keyword>
<feature type="signal peptide" evidence="1">
    <location>
        <begin position="1"/>
        <end position="19"/>
    </location>
</feature>
<organism evidence="2 3">
    <name type="scientific">Prosthecobacter fusiformis</name>
    <dbReference type="NCBI Taxonomy" id="48464"/>
    <lineage>
        <taxon>Bacteria</taxon>
        <taxon>Pseudomonadati</taxon>
        <taxon>Verrucomicrobiota</taxon>
        <taxon>Verrucomicrobiia</taxon>
        <taxon>Verrucomicrobiales</taxon>
        <taxon>Verrucomicrobiaceae</taxon>
        <taxon>Prosthecobacter</taxon>
    </lineage>
</organism>
<name>A0A4V3FFJ5_9BACT</name>
<reference evidence="2 3" key="1">
    <citation type="submission" date="2019-03" db="EMBL/GenBank/DDBJ databases">
        <title>Genomic Encyclopedia of Archaeal and Bacterial Type Strains, Phase II (KMG-II): from individual species to whole genera.</title>
        <authorList>
            <person name="Goeker M."/>
        </authorList>
    </citation>
    <scope>NUCLEOTIDE SEQUENCE [LARGE SCALE GENOMIC DNA]</scope>
    <source>
        <strain evidence="2 3">ATCC 25309</strain>
    </source>
</reference>
<protein>
    <submittedName>
        <fullName evidence="2">Outer membrane protein TolC</fullName>
    </submittedName>
</protein>
<dbReference type="GO" id="GO:0015562">
    <property type="term" value="F:efflux transmembrane transporter activity"/>
    <property type="evidence" value="ECO:0007669"/>
    <property type="project" value="InterPro"/>
</dbReference>
<dbReference type="SUPFAM" id="SSF56954">
    <property type="entry name" value="Outer membrane efflux proteins (OEP)"/>
    <property type="match status" value="1"/>
</dbReference>
<keyword evidence="1" id="KW-0732">Signal</keyword>
<dbReference type="RefSeq" id="WP_133795254.1">
    <property type="nucleotide sequence ID" value="NZ_SOCA01000003.1"/>
</dbReference>
<dbReference type="Gene3D" id="1.20.1600.10">
    <property type="entry name" value="Outer membrane efflux proteins (OEP)"/>
    <property type="match status" value="1"/>
</dbReference>
<dbReference type="Proteomes" id="UP000295662">
    <property type="component" value="Unassembled WGS sequence"/>
</dbReference>
<comment type="caution">
    <text evidence="2">The sequence shown here is derived from an EMBL/GenBank/DDBJ whole genome shotgun (WGS) entry which is preliminary data.</text>
</comment>
<sequence length="401" mass="44244">MHRRLLILSCLVAVSSTQALTLSDIAPRVRSHHPQLKAARMAVEEARGRQLGAGRLSNPSLGFEFQNESRVSPRSSTFSLDQSFPITRRLTLEKQLTSQLVTAAELEVKDAERNLIAEARSLAVKLLSLEKQRALRQQQTQLAQELSSFAKERADAGELSPLDAAQAQVDAQRLQLEARRIQIETVTLQGALKPMLGLSPAASLKLTGDLPALTLPGRSAWQQRADYQLAQAKTQAAQTDAALAHARRYQDVSAGLFAAREQQDVSSSSTEHTGFIGFRFSIPLPLWNRNQGEIAEKTASIERARLESEALASQITSEAETARQEMQANAALVTETRDRLLPLVKEQTDKLETAYQTGQTDLLTVLRARDQRLQLEAAVLDASRDFHLARIRYEAAVGSMH</sequence>
<dbReference type="InterPro" id="IPR010131">
    <property type="entry name" value="MdtP/NodT-like"/>
</dbReference>
<dbReference type="OrthoDB" id="190425at2"/>
<accession>A0A4V3FFJ5</accession>